<keyword evidence="1" id="KW-0732">Signal</keyword>
<dbReference type="InterPro" id="IPR036278">
    <property type="entry name" value="Sialidase_sf"/>
</dbReference>
<dbReference type="EMBL" id="JBHMCF010000011">
    <property type="protein sequence ID" value="MFB9470008.1"/>
    <property type="molecule type" value="Genomic_DNA"/>
</dbReference>
<evidence type="ECO:0000313" key="3">
    <source>
        <dbReference type="Proteomes" id="UP001589568"/>
    </source>
</evidence>
<dbReference type="SUPFAM" id="SSF50939">
    <property type="entry name" value="Sialidases"/>
    <property type="match status" value="2"/>
</dbReference>
<organism evidence="2 3">
    <name type="scientific">Nonomuraea salmonea</name>
    <dbReference type="NCBI Taxonomy" id="46181"/>
    <lineage>
        <taxon>Bacteria</taxon>
        <taxon>Bacillati</taxon>
        <taxon>Actinomycetota</taxon>
        <taxon>Actinomycetes</taxon>
        <taxon>Streptosporangiales</taxon>
        <taxon>Streptosporangiaceae</taxon>
        <taxon>Nonomuraea</taxon>
    </lineage>
</organism>
<dbReference type="Proteomes" id="UP001589568">
    <property type="component" value="Unassembled WGS sequence"/>
</dbReference>
<comment type="caution">
    <text evidence="2">The sequence shown here is derived from an EMBL/GenBank/DDBJ whole genome shotgun (WGS) entry which is preliminary data.</text>
</comment>
<reference evidence="2 3" key="1">
    <citation type="submission" date="2024-09" db="EMBL/GenBank/DDBJ databases">
        <authorList>
            <person name="Sun Q."/>
            <person name="Mori K."/>
        </authorList>
    </citation>
    <scope>NUCLEOTIDE SEQUENCE [LARGE SCALE GENOMIC DNA]</scope>
    <source>
        <strain evidence="2 3">JCM 3324</strain>
    </source>
</reference>
<proteinExistence type="predicted"/>
<dbReference type="CDD" id="cd15482">
    <property type="entry name" value="Sialidase_non-viral"/>
    <property type="match status" value="1"/>
</dbReference>
<gene>
    <name evidence="2" type="ORF">ACFFR3_10860</name>
</gene>
<accession>A0ABV5NI95</accession>
<dbReference type="RefSeq" id="WP_364375901.1">
    <property type="nucleotide sequence ID" value="NZ_JBHMCF010000011.1"/>
</dbReference>
<evidence type="ECO:0000313" key="2">
    <source>
        <dbReference type="EMBL" id="MFB9470008.1"/>
    </source>
</evidence>
<feature type="chain" id="PRO_5046083618" evidence="1">
    <location>
        <begin position="31"/>
        <end position="478"/>
    </location>
</feature>
<keyword evidence="3" id="KW-1185">Reference proteome</keyword>
<sequence>MPLPARRRTIGGLVALVAAASLIAPAPATASEAVPLTEIGPEAGATAPRPGPQGGADTYQWGEVIVAAHQTGRLSDGGAAGIAYAMSGDGGATWSRGTLPGLTTAAGGVHARTADPSVAYDALHGVWLITSIGLSDTGGVTGAAVLTSRSADGVAWSPPVVTAVGGDLDKSWVVCDNGDGSPYRGQCYAVFDDHAVANAIRVARSVDGGLSWTVAVTRASGLGGQPVVRPNGTVVVPYLSNDGEIRSFRSRDGGAGWSESTLVSRVERHTPAGGLRALPLPSAETDAAGTVYVAWHDCRFQHGCAGNDIVLSTSATGERWGDVLRVTDDGGDHVIPGLGVDRASKGERARLAVTYYRYADAACVPATCRLTVGHTSSANGGASWSAPLELHGPMAVGWLPVTGQGRTVGDYISVSVVPGGDAFPVFAVAAPPADGLPDVRTHTVTGGLPIVPGPAPLASIEAAVAAGEPPPALPLTAR</sequence>
<dbReference type="Gene3D" id="2.120.10.10">
    <property type="match status" value="1"/>
</dbReference>
<protein>
    <submittedName>
        <fullName evidence="2">Sialidase family protein</fullName>
    </submittedName>
</protein>
<name>A0ABV5NI95_9ACTN</name>
<evidence type="ECO:0000256" key="1">
    <source>
        <dbReference type="SAM" id="SignalP"/>
    </source>
</evidence>
<feature type="signal peptide" evidence="1">
    <location>
        <begin position="1"/>
        <end position="30"/>
    </location>
</feature>